<dbReference type="Gene3D" id="1.20.1270.60">
    <property type="entry name" value="Arfaptin homology (AH) domain/BAR domain"/>
    <property type="match status" value="1"/>
</dbReference>
<keyword evidence="3" id="KW-1185">Reference proteome</keyword>
<dbReference type="PANTHER" id="PTHR31962:SF1">
    <property type="entry name" value="SPHINGOLIPID LONG CHAIN BASE-RESPONSIVE PROTEIN PIL1"/>
    <property type="match status" value="1"/>
</dbReference>
<feature type="compositionally biased region" description="Low complexity" evidence="1">
    <location>
        <begin position="479"/>
        <end position="492"/>
    </location>
</feature>
<comment type="caution">
    <text evidence="2">The sequence shown here is derived from an EMBL/GenBank/DDBJ whole genome shotgun (WGS) entry which is preliminary data.</text>
</comment>
<evidence type="ECO:0008006" key="4">
    <source>
        <dbReference type="Google" id="ProtNLM"/>
    </source>
</evidence>
<feature type="compositionally biased region" description="Low complexity" evidence="1">
    <location>
        <begin position="589"/>
        <end position="601"/>
    </location>
</feature>
<dbReference type="PANTHER" id="PTHR31962">
    <property type="entry name" value="SPHINGOLIPID LONG CHAIN BASE-RESPONSIVE PROTEIN PIL1"/>
    <property type="match status" value="1"/>
</dbReference>
<accession>A0A1Y2G5T8</accession>
<dbReference type="AlphaFoldDB" id="A0A1Y2G5T8"/>
<dbReference type="Proteomes" id="UP000193648">
    <property type="component" value="Unassembled WGS sequence"/>
</dbReference>
<dbReference type="InterPro" id="IPR028245">
    <property type="entry name" value="PIL1/LSP1"/>
</dbReference>
<dbReference type="GeneID" id="33570111"/>
<dbReference type="GO" id="GO:0005886">
    <property type="term" value="C:plasma membrane"/>
    <property type="evidence" value="ECO:0007669"/>
    <property type="project" value="TreeGrafter"/>
</dbReference>
<dbReference type="OrthoDB" id="5599269at2759"/>
<feature type="compositionally biased region" description="Polar residues" evidence="1">
    <location>
        <begin position="452"/>
        <end position="465"/>
    </location>
</feature>
<feature type="region of interest" description="Disordered" evidence="1">
    <location>
        <begin position="448"/>
        <end position="687"/>
    </location>
</feature>
<dbReference type="InterPro" id="IPR027267">
    <property type="entry name" value="AH/BAR_dom_sf"/>
</dbReference>
<protein>
    <recommendedName>
        <fullName evidence="4">Eisosome component PIL1-domain-containing protein</fullName>
    </recommendedName>
</protein>
<evidence type="ECO:0000256" key="1">
    <source>
        <dbReference type="SAM" id="MobiDB-lite"/>
    </source>
</evidence>
<organism evidence="2 3">
    <name type="scientific">Lobosporangium transversale</name>
    <dbReference type="NCBI Taxonomy" id="64571"/>
    <lineage>
        <taxon>Eukaryota</taxon>
        <taxon>Fungi</taxon>
        <taxon>Fungi incertae sedis</taxon>
        <taxon>Mucoromycota</taxon>
        <taxon>Mortierellomycotina</taxon>
        <taxon>Mortierellomycetes</taxon>
        <taxon>Mortierellales</taxon>
        <taxon>Mortierellaceae</taxon>
        <taxon>Lobosporangium</taxon>
    </lineage>
</organism>
<feature type="compositionally biased region" description="Pro residues" evidence="1">
    <location>
        <begin position="602"/>
        <end position="622"/>
    </location>
</feature>
<dbReference type="GO" id="GO:0008289">
    <property type="term" value="F:lipid binding"/>
    <property type="evidence" value="ECO:0007669"/>
    <property type="project" value="TreeGrafter"/>
</dbReference>
<dbReference type="RefSeq" id="XP_021875461.1">
    <property type="nucleotide sequence ID" value="XM_022028268.1"/>
</dbReference>
<name>A0A1Y2G5T8_9FUNG</name>
<reference evidence="2 3" key="1">
    <citation type="submission" date="2016-07" db="EMBL/GenBank/DDBJ databases">
        <title>Pervasive Adenine N6-methylation of Active Genes in Fungi.</title>
        <authorList>
            <consortium name="DOE Joint Genome Institute"/>
            <person name="Mondo S.J."/>
            <person name="Dannebaum R.O."/>
            <person name="Kuo R.C."/>
            <person name="Labutti K."/>
            <person name="Haridas S."/>
            <person name="Kuo A."/>
            <person name="Salamov A."/>
            <person name="Ahrendt S.R."/>
            <person name="Lipzen A."/>
            <person name="Sullivan W."/>
            <person name="Andreopoulos W.B."/>
            <person name="Clum A."/>
            <person name="Lindquist E."/>
            <person name="Daum C."/>
            <person name="Ramamoorthy G.K."/>
            <person name="Gryganskyi A."/>
            <person name="Culley D."/>
            <person name="Magnuson J.K."/>
            <person name="James T.Y."/>
            <person name="O'Malley M.A."/>
            <person name="Stajich J.E."/>
            <person name="Spatafora J.W."/>
            <person name="Visel A."/>
            <person name="Grigoriev I.V."/>
        </authorList>
    </citation>
    <scope>NUCLEOTIDE SEQUENCE [LARGE SCALE GENOMIC DNA]</scope>
    <source>
        <strain evidence="2 3">NRRL 3116</strain>
    </source>
</reference>
<feature type="compositionally biased region" description="Low complexity" evidence="1">
    <location>
        <begin position="313"/>
        <end position="349"/>
    </location>
</feature>
<feature type="compositionally biased region" description="Basic and acidic residues" evidence="1">
    <location>
        <begin position="746"/>
        <end position="755"/>
    </location>
</feature>
<feature type="region of interest" description="Disordered" evidence="1">
    <location>
        <begin position="723"/>
        <end position="755"/>
    </location>
</feature>
<sequence>MSHLIDPCLRATKIAHGIRRGIDGISPLSGLVPELRILIQEQKNVLTSLKRGAFEKEEAAKHLAIYAKTEGPDISDTLSKLSVLILQAADLEREHGNSLAQSRELFKEIRVAEDNNYSVRKRKLDLEQKLGLDKNSSQYHHTQHGHASTSSLVSSNTFSSSNAGGKTVSIHGPELHPEMKLLRQETMAIENELEDLKRKKIKKATQQHLDSLEKLGKEFIVIAHYGREIMSHLDDSPTPAGTHADDRFALYDGDAKTAYAVKACLDTIKTWPKHEPKIQLSEIDLGDFPKDNKQAMDAMLKDLAMKSGSDWYSLQSPSSTKTSSTSGHERSNSISSSTGSASPRPSMSSLMTTTTYVDGVPVVKVINEIPPTPESEEGPASENRITGTESSTTAGAVVANSVNGELPETKATTEVATPSSQEPIPIFVSDTTVSASEHADIQPVTPEKDISGITTANNRGHNGNITKEDGTPVLTSAKTTGNSGNSGNTGTTDPSPFVPHSTYKPATSYQPGYGHGHEDKRISSPPRSRPHSGENQFSSTGFTAPHPLMMPYPPQQPQLQSQPQPYPHSQRQQLPYQQQSMYPPGPPGGLVSPLQQQQQMPMPIPVHMPIPMPMSMPIPHIPGSPTLEGFDSSNNGSKRHSQPISVTFPLRSPGAPQDTTYNVSSPPKSTSPGLLHQLPPPSTIHRRSPHAVIPELESETRAGAATVAADEAEYFSQSIKVPVEAEPQAYDGPPPDYAEASMQPPAEKRDEKKRR</sequence>
<dbReference type="GO" id="GO:0070941">
    <property type="term" value="P:eisosome assembly"/>
    <property type="evidence" value="ECO:0007669"/>
    <property type="project" value="TreeGrafter"/>
</dbReference>
<feature type="region of interest" description="Disordered" evidence="1">
    <location>
        <begin position="137"/>
        <end position="172"/>
    </location>
</feature>
<feature type="compositionally biased region" description="Polar residues" evidence="1">
    <location>
        <begin position="657"/>
        <end position="672"/>
    </location>
</feature>
<gene>
    <name evidence="2" type="ORF">BCR41DRAFT_390737</name>
</gene>
<dbReference type="Pfam" id="PF13805">
    <property type="entry name" value="Pil1"/>
    <property type="match status" value="2"/>
</dbReference>
<dbReference type="STRING" id="64571.A0A1Y2G5T8"/>
<feature type="compositionally biased region" description="Low complexity" evidence="1">
    <location>
        <begin position="557"/>
        <end position="582"/>
    </location>
</feature>
<feature type="region of interest" description="Disordered" evidence="1">
    <location>
        <begin position="311"/>
        <end position="350"/>
    </location>
</feature>
<evidence type="ECO:0000313" key="3">
    <source>
        <dbReference type="Proteomes" id="UP000193648"/>
    </source>
</evidence>
<dbReference type="EMBL" id="MCFF01000079">
    <property type="protein sequence ID" value="ORY96029.1"/>
    <property type="molecule type" value="Genomic_DNA"/>
</dbReference>
<dbReference type="InParanoid" id="A0A1Y2G5T8"/>
<dbReference type="GO" id="GO:0006897">
    <property type="term" value="P:endocytosis"/>
    <property type="evidence" value="ECO:0007669"/>
    <property type="project" value="TreeGrafter"/>
</dbReference>
<feature type="compositionally biased region" description="Low complexity" evidence="1">
    <location>
        <begin position="148"/>
        <end position="162"/>
    </location>
</feature>
<feature type="region of interest" description="Disordered" evidence="1">
    <location>
        <begin position="369"/>
        <end position="394"/>
    </location>
</feature>
<feature type="compositionally biased region" description="Polar residues" evidence="1">
    <location>
        <begin position="383"/>
        <end position="394"/>
    </location>
</feature>
<evidence type="ECO:0000313" key="2">
    <source>
        <dbReference type="EMBL" id="ORY96029.1"/>
    </source>
</evidence>
<feature type="compositionally biased region" description="Polar residues" evidence="1">
    <location>
        <begin position="533"/>
        <end position="542"/>
    </location>
</feature>
<proteinExistence type="predicted"/>
<dbReference type="GO" id="GO:0036286">
    <property type="term" value="C:eisosome filament"/>
    <property type="evidence" value="ECO:0007669"/>
    <property type="project" value="TreeGrafter"/>
</dbReference>